<dbReference type="GO" id="GO:0006779">
    <property type="term" value="P:porphyrin-containing compound biosynthetic process"/>
    <property type="evidence" value="ECO:0007669"/>
    <property type="project" value="InterPro"/>
</dbReference>
<sequence length="362" mass="41446">MQELSSIERISRQLKHLPVDRVGLMESFWNHTVKHWVEQGKMPADQSAGEHFGLDIGTCWAFNLKVDYKWVDQLVAEDEDTRTFLDGNGATLRRYKSHDTTPEHINYSIADRAAWEERAKPFLTVNRERINLDGYRSARQRCQDKQRFFCWGGVNVFEAIHPVVGHENMLLGMALDPDWVKDMADTFADLLIGLMETMFAEAGKPDGIWFFDDMGFRGRPFMSPEMYRELIFPAHQKTIAYVHSQGLPVIMHSCGFVEPLLPSMIEAGIDCLQAIEVKAGMDLLRIYKQYGHKIALMGGIDVRPVANNDLPGIEREVMAKLPLVMGNNGFIFHSDHSIPESTDYETYQYFFNLGRSIGKYNN</sequence>
<accession>A0AAE3VFM9</accession>
<dbReference type="RefSeq" id="WP_307261106.1">
    <property type="nucleotide sequence ID" value="NZ_JAUSVL010000001.1"/>
</dbReference>
<reference evidence="2" key="1">
    <citation type="submission" date="2023-07" db="EMBL/GenBank/DDBJ databases">
        <title>Genomic Encyclopedia of Type Strains, Phase IV (KMG-IV): sequencing the most valuable type-strain genomes for metagenomic binning, comparative biology and taxonomic classification.</title>
        <authorList>
            <person name="Goeker M."/>
        </authorList>
    </citation>
    <scope>NUCLEOTIDE SEQUENCE</scope>
    <source>
        <strain evidence="2">DSM 24202</strain>
    </source>
</reference>
<gene>
    <name evidence="2" type="ORF">J3R75_001756</name>
</gene>
<dbReference type="InterPro" id="IPR038071">
    <property type="entry name" value="UROD/MetE-like_sf"/>
</dbReference>
<dbReference type="Pfam" id="PF01208">
    <property type="entry name" value="URO-D"/>
    <property type="match status" value="1"/>
</dbReference>
<keyword evidence="3" id="KW-1185">Reference proteome</keyword>
<dbReference type="InterPro" id="IPR052024">
    <property type="entry name" value="Methanogen_methyltrans"/>
</dbReference>
<dbReference type="InterPro" id="IPR000257">
    <property type="entry name" value="Uroporphyrinogen_deCOase"/>
</dbReference>
<dbReference type="GO" id="GO:0004853">
    <property type="term" value="F:uroporphyrinogen decarboxylase activity"/>
    <property type="evidence" value="ECO:0007669"/>
    <property type="project" value="UniProtKB-EC"/>
</dbReference>
<protein>
    <submittedName>
        <fullName evidence="2">Uroporphyrinogen decarboxylase</fullName>
        <ecNumber evidence="2">4.1.1.37</ecNumber>
    </submittedName>
</protein>
<organism evidence="2 3">
    <name type="scientific">Oligosphaera ethanolica</name>
    <dbReference type="NCBI Taxonomy" id="760260"/>
    <lineage>
        <taxon>Bacteria</taxon>
        <taxon>Pseudomonadati</taxon>
        <taxon>Lentisphaerota</taxon>
        <taxon>Oligosphaeria</taxon>
        <taxon>Oligosphaerales</taxon>
        <taxon>Oligosphaeraceae</taxon>
        <taxon>Oligosphaera</taxon>
    </lineage>
</organism>
<evidence type="ECO:0000313" key="2">
    <source>
        <dbReference type="EMBL" id="MDQ0289649.1"/>
    </source>
</evidence>
<keyword evidence="2" id="KW-0456">Lyase</keyword>
<feature type="domain" description="Uroporphyrinogen decarboxylase (URO-D)" evidence="1">
    <location>
        <begin position="165"/>
        <end position="353"/>
    </location>
</feature>
<dbReference type="Proteomes" id="UP001238163">
    <property type="component" value="Unassembled WGS sequence"/>
</dbReference>
<name>A0AAE3VFM9_9BACT</name>
<dbReference type="Gene3D" id="3.20.20.210">
    <property type="match status" value="1"/>
</dbReference>
<dbReference type="AlphaFoldDB" id="A0AAE3VFM9"/>
<dbReference type="PANTHER" id="PTHR47099:SF1">
    <property type="entry name" value="METHYLCOBAMIDE:COM METHYLTRANSFERASE MTBA"/>
    <property type="match status" value="1"/>
</dbReference>
<dbReference type="SUPFAM" id="SSF51726">
    <property type="entry name" value="UROD/MetE-like"/>
    <property type="match status" value="1"/>
</dbReference>
<dbReference type="EMBL" id="JAUSVL010000001">
    <property type="protein sequence ID" value="MDQ0289649.1"/>
    <property type="molecule type" value="Genomic_DNA"/>
</dbReference>
<comment type="caution">
    <text evidence="2">The sequence shown here is derived from an EMBL/GenBank/DDBJ whole genome shotgun (WGS) entry which is preliminary data.</text>
</comment>
<evidence type="ECO:0000313" key="3">
    <source>
        <dbReference type="Proteomes" id="UP001238163"/>
    </source>
</evidence>
<dbReference type="EC" id="4.1.1.37" evidence="2"/>
<dbReference type="PANTHER" id="PTHR47099">
    <property type="entry name" value="METHYLCOBAMIDE:COM METHYLTRANSFERASE MTBA"/>
    <property type="match status" value="1"/>
</dbReference>
<proteinExistence type="predicted"/>
<evidence type="ECO:0000259" key="1">
    <source>
        <dbReference type="Pfam" id="PF01208"/>
    </source>
</evidence>